<dbReference type="Proteomes" id="UP000799754">
    <property type="component" value="Unassembled WGS sequence"/>
</dbReference>
<gene>
    <name evidence="1" type="ORF">BU25DRAFT_489378</name>
</gene>
<organism evidence="1 2">
    <name type="scientific">Macroventuria anomochaeta</name>
    <dbReference type="NCBI Taxonomy" id="301207"/>
    <lineage>
        <taxon>Eukaryota</taxon>
        <taxon>Fungi</taxon>
        <taxon>Dikarya</taxon>
        <taxon>Ascomycota</taxon>
        <taxon>Pezizomycotina</taxon>
        <taxon>Dothideomycetes</taxon>
        <taxon>Pleosporomycetidae</taxon>
        <taxon>Pleosporales</taxon>
        <taxon>Pleosporineae</taxon>
        <taxon>Didymellaceae</taxon>
        <taxon>Macroventuria</taxon>
    </lineage>
</organism>
<keyword evidence="2" id="KW-1185">Reference proteome</keyword>
<dbReference type="EMBL" id="MU006708">
    <property type="protein sequence ID" value="KAF2629972.1"/>
    <property type="molecule type" value="Genomic_DNA"/>
</dbReference>
<evidence type="ECO:0000313" key="1">
    <source>
        <dbReference type="EMBL" id="KAF2629972.1"/>
    </source>
</evidence>
<evidence type="ECO:0000313" key="2">
    <source>
        <dbReference type="Proteomes" id="UP000799754"/>
    </source>
</evidence>
<name>A0ACB6S7J2_9PLEO</name>
<reference evidence="1" key="1">
    <citation type="journal article" date="2020" name="Stud. Mycol.">
        <title>101 Dothideomycetes genomes: a test case for predicting lifestyles and emergence of pathogens.</title>
        <authorList>
            <person name="Haridas S."/>
            <person name="Albert R."/>
            <person name="Binder M."/>
            <person name="Bloem J."/>
            <person name="Labutti K."/>
            <person name="Salamov A."/>
            <person name="Andreopoulos B."/>
            <person name="Baker S."/>
            <person name="Barry K."/>
            <person name="Bills G."/>
            <person name="Bluhm B."/>
            <person name="Cannon C."/>
            <person name="Castanera R."/>
            <person name="Culley D."/>
            <person name="Daum C."/>
            <person name="Ezra D."/>
            <person name="Gonzalez J."/>
            <person name="Henrissat B."/>
            <person name="Kuo A."/>
            <person name="Liang C."/>
            <person name="Lipzen A."/>
            <person name="Lutzoni F."/>
            <person name="Magnuson J."/>
            <person name="Mondo S."/>
            <person name="Nolan M."/>
            <person name="Ohm R."/>
            <person name="Pangilinan J."/>
            <person name="Park H.-J."/>
            <person name="Ramirez L."/>
            <person name="Alfaro M."/>
            <person name="Sun H."/>
            <person name="Tritt A."/>
            <person name="Yoshinaga Y."/>
            <person name="Zwiers L.-H."/>
            <person name="Turgeon B."/>
            <person name="Goodwin S."/>
            <person name="Spatafora J."/>
            <person name="Crous P."/>
            <person name="Grigoriev I."/>
        </authorList>
    </citation>
    <scope>NUCLEOTIDE SEQUENCE</scope>
    <source>
        <strain evidence="1">CBS 525.71</strain>
    </source>
</reference>
<sequence length="445" mass="51051">MASDLAPEAQPFRLLDLPPELRNRIYELMVVPGEIMLRYSTTEELDPEGCLYQSEGSANSEGWPVDGPMLNICNVNRQVLTEVRPIFYSKTRFSIDVPSPIPKRNSVALAKRFLEDRPHVLGLIREFEFEVEESYYENGEGYLTGVEPGVFEELCHILATRCHLRYLRVEVWSWMLGNWLGYQESINILRQPVIPYDIPEWMFQLSVVKDLEELDVYFQHGSPHFARRNIAALKLLRSTMVNGGDALERMDGIKLQLMHPPNDNQNHQRVLCCELWIKNGHSELGQERRVRVHPYSWCKLCGMFLKRNGCDCSPDTGTDHCHVGSSGHYQLIAATDLEVSDSADIDRSSTYANRATVDLDHLYGYNIWDSRRWGGGPLKDFLPKGVTEKDFYYAKSLADGGVFIALPDYHHGKELAESDFGDTDSLLSLHWNDEEDRVEYQRSLL</sequence>
<accession>A0ACB6S7J2</accession>
<proteinExistence type="predicted"/>
<comment type="caution">
    <text evidence="1">The sequence shown here is derived from an EMBL/GenBank/DDBJ whole genome shotgun (WGS) entry which is preliminary data.</text>
</comment>
<protein>
    <submittedName>
        <fullName evidence="1">Uncharacterized protein</fullName>
    </submittedName>
</protein>